<comment type="caution">
    <text evidence="1">The sequence shown here is derived from an EMBL/GenBank/DDBJ whole genome shotgun (WGS) entry which is preliminary data.</text>
</comment>
<organism evidence="1 2">
    <name type="scientific">Demequina litorisediminis</name>
    <dbReference type="NCBI Taxonomy" id="1849022"/>
    <lineage>
        <taxon>Bacteria</taxon>
        <taxon>Bacillati</taxon>
        <taxon>Actinomycetota</taxon>
        <taxon>Actinomycetes</taxon>
        <taxon>Micrococcales</taxon>
        <taxon>Demequinaceae</taxon>
        <taxon>Demequina</taxon>
    </lineage>
</organism>
<dbReference type="Proteomes" id="UP001157125">
    <property type="component" value="Unassembled WGS sequence"/>
</dbReference>
<name>A0ABQ6IJ36_9MICO</name>
<sequence>MFAEHHVNIDGQMLATRGELGYVVTDIAAGLTREAVEALGAMDGTVRLRVLS</sequence>
<dbReference type="InterPro" id="IPR045865">
    <property type="entry name" value="ACT-like_dom_sf"/>
</dbReference>
<dbReference type="SUPFAM" id="SSF55021">
    <property type="entry name" value="ACT-like"/>
    <property type="match status" value="1"/>
</dbReference>
<proteinExistence type="predicted"/>
<dbReference type="Gene3D" id="3.30.70.260">
    <property type="match status" value="1"/>
</dbReference>
<evidence type="ECO:0000313" key="1">
    <source>
        <dbReference type="EMBL" id="GMA37138.1"/>
    </source>
</evidence>
<evidence type="ECO:0000313" key="2">
    <source>
        <dbReference type="Proteomes" id="UP001157125"/>
    </source>
</evidence>
<accession>A0ABQ6IJ36</accession>
<dbReference type="EMBL" id="BSUN01000001">
    <property type="protein sequence ID" value="GMA37138.1"/>
    <property type="molecule type" value="Genomic_DNA"/>
</dbReference>
<gene>
    <name evidence="1" type="ORF">GCM10025876_33420</name>
</gene>
<reference evidence="2" key="1">
    <citation type="journal article" date="2019" name="Int. J. Syst. Evol. Microbiol.">
        <title>The Global Catalogue of Microorganisms (GCM) 10K type strain sequencing project: providing services to taxonomists for standard genome sequencing and annotation.</title>
        <authorList>
            <consortium name="The Broad Institute Genomics Platform"/>
            <consortium name="The Broad Institute Genome Sequencing Center for Infectious Disease"/>
            <person name="Wu L."/>
            <person name="Ma J."/>
        </authorList>
    </citation>
    <scope>NUCLEOTIDE SEQUENCE [LARGE SCALE GENOMIC DNA]</scope>
    <source>
        <strain evidence="2">NBRC 112299</strain>
    </source>
</reference>
<protein>
    <submittedName>
        <fullName evidence="1">Uncharacterized protein</fullName>
    </submittedName>
</protein>
<keyword evidence="2" id="KW-1185">Reference proteome</keyword>